<dbReference type="PANTHER" id="PTHR22916:SF3">
    <property type="entry name" value="UDP-GLCNAC:BETAGAL BETA-1,3-N-ACETYLGLUCOSAMINYLTRANSFERASE-LIKE PROTEIN 1"/>
    <property type="match status" value="1"/>
</dbReference>
<reference evidence="2" key="1">
    <citation type="submission" date="2013-07" db="EMBL/GenBank/DDBJ databases">
        <title>Biosynthetic characterization of serovar 9-specific glycopeptidolipid from Mycobacterium intracellulare.</title>
        <authorList>
            <person name="Miyamoto Y."/>
            <person name="Makino M."/>
        </authorList>
    </citation>
    <scope>NUCLEOTIDE SEQUENCE</scope>
    <source>
        <strain evidence="2">ATCC 35774</strain>
    </source>
</reference>
<dbReference type="Gene3D" id="3.90.550.10">
    <property type="entry name" value="Spore Coat Polysaccharide Biosynthesis Protein SpsA, Chain A"/>
    <property type="match status" value="1"/>
</dbReference>
<sequence>MTAPVFSIIIPTFNAAVTLQACLGSIVGQTYREVEVVLVDGGSTDRTLDIANSFRPELGSRLVVHSGPDDGPYDAMNRGVGVATGEWVLFLGADDTLYEPTTLAQVAAFLGDHAASHLVYGDVVMRSTKSRHAGPFDLDRLLFETNLCHQSIFYRRELFDGIGPYNLRYRVWADWDFNIRCFSNPALITRYMDVVISEYNDMTGFSMRQGTDKEFRKRLPMYFWVAGWETCRRMLAFLKDKENRRLALRTRLIRVKAVSKERSAEP</sequence>
<evidence type="ECO:0000259" key="1">
    <source>
        <dbReference type="Pfam" id="PF00535"/>
    </source>
</evidence>
<evidence type="ECO:0000313" key="2">
    <source>
        <dbReference type="EMBL" id="BCZ76224.1"/>
    </source>
</evidence>
<dbReference type="AlphaFoldDB" id="A0A8D6L8T3"/>
<dbReference type="InterPro" id="IPR001173">
    <property type="entry name" value="Glyco_trans_2-like"/>
</dbReference>
<organism evidence="2">
    <name type="scientific">Mycobacterium intracellulare</name>
    <dbReference type="NCBI Taxonomy" id="1767"/>
    <lineage>
        <taxon>Bacteria</taxon>
        <taxon>Bacillati</taxon>
        <taxon>Actinomycetota</taxon>
        <taxon>Actinomycetes</taxon>
        <taxon>Mycobacteriales</taxon>
        <taxon>Mycobacteriaceae</taxon>
        <taxon>Mycobacterium</taxon>
        <taxon>Mycobacterium avium complex (MAC)</taxon>
    </lineage>
</organism>
<feature type="domain" description="Glycosyltransferase 2-like" evidence="1">
    <location>
        <begin position="7"/>
        <end position="123"/>
    </location>
</feature>
<accession>A0A8D6L8T3</accession>
<keyword evidence="2" id="KW-0808">Transferase</keyword>
<dbReference type="CDD" id="cd06433">
    <property type="entry name" value="GT_2_WfgS_like"/>
    <property type="match status" value="1"/>
</dbReference>
<dbReference type="SMR" id="A0A8D6L8T3"/>
<dbReference type="SUPFAM" id="SSF53448">
    <property type="entry name" value="Nucleotide-diphospho-sugar transferases"/>
    <property type="match status" value="1"/>
</dbReference>
<name>A0A8D6L8T3_MYCIT</name>
<dbReference type="InterPro" id="IPR029044">
    <property type="entry name" value="Nucleotide-diphossugar_trans"/>
</dbReference>
<dbReference type="PANTHER" id="PTHR22916">
    <property type="entry name" value="GLYCOSYLTRANSFERASE"/>
    <property type="match status" value="1"/>
</dbReference>
<dbReference type="EMBL" id="AB839948">
    <property type="protein sequence ID" value="BCZ76224.1"/>
    <property type="molecule type" value="Genomic_DNA"/>
</dbReference>
<gene>
    <name evidence="2" type="primary">gtfD</name>
</gene>
<dbReference type="GO" id="GO:0016758">
    <property type="term" value="F:hexosyltransferase activity"/>
    <property type="evidence" value="ECO:0007669"/>
    <property type="project" value="UniProtKB-ARBA"/>
</dbReference>
<dbReference type="Pfam" id="PF00535">
    <property type="entry name" value="Glycos_transf_2"/>
    <property type="match status" value="1"/>
</dbReference>
<proteinExistence type="predicted"/>
<protein>
    <submittedName>
        <fullName evidence="2">Glycosyltransferase</fullName>
    </submittedName>
</protein>